<evidence type="ECO:0000313" key="2">
    <source>
        <dbReference type="Proteomes" id="UP001367508"/>
    </source>
</evidence>
<sequence>MPELVNFNFHSILSQNRKVKRRRARESKPSAIYLHSLCRGSFFFHFRFGISFRKPRQSQSILLSSLLFKFFILVLPLDSHSHSLLVVRFWLSALRSDLIYIRFFRQKG</sequence>
<organism evidence="1 2">
    <name type="scientific">Canavalia gladiata</name>
    <name type="common">Sword bean</name>
    <name type="synonym">Dolichos gladiatus</name>
    <dbReference type="NCBI Taxonomy" id="3824"/>
    <lineage>
        <taxon>Eukaryota</taxon>
        <taxon>Viridiplantae</taxon>
        <taxon>Streptophyta</taxon>
        <taxon>Embryophyta</taxon>
        <taxon>Tracheophyta</taxon>
        <taxon>Spermatophyta</taxon>
        <taxon>Magnoliopsida</taxon>
        <taxon>eudicotyledons</taxon>
        <taxon>Gunneridae</taxon>
        <taxon>Pentapetalae</taxon>
        <taxon>rosids</taxon>
        <taxon>fabids</taxon>
        <taxon>Fabales</taxon>
        <taxon>Fabaceae</taxon>
        <taxon>Papilionoideae</taxon>
        <taxon>50 kb inversion clade</taxon>
        <taxon>NPAAA clade</taxon>
        <taxon>indigoferoid/millettioid clade</taxon>
        <taxon>Phaseoleae</taxon>
        <taxon>Canavalia</taxon>
    </lineage>
</organism>
<dbReference type="Proteomes" id="UP001367508">
    <property type="component" value="Unassembled WGS sequence"/>
</dbReference>
<proteinExistence type="predicted"/>
<keyword evidence="2" id="KW-1185">Reference proteome</keyword>
<dbReference type="AlphaFoldDB" id="A0AAN9L8T4"/>
<accession>A0AAN9L8T4</accession>
<evidence type="ECO:0000313" key="1">
    <source>
        <dbReference type="EMBL" id="KAK7329833.1"/>
    </source>
</evidence>
<reference evidence="1 2" key="1">
    <citation type="submission" date="2024-01" db="EMBL/GenBank/DDBJ databases">
        <title>The genomes of 5 underutilized Papilionoideae crops provide insights into root nodulation and disease resistanc.</title>
        <authorList>
            <person name="Jiang F."/>
        </authorList>
    </citation>
    <scope>NUCLEOTIDE SEQUENCE [LARGE SCALE GENOMIC DNA]</scope>
    <source>
        <strain evidence="1">LVBAO_FW01</strain>
        <tissue evidence="1">Leaves</tissue>
    </source>
</reference>
<comment type="caution">
    <text evidence="1">The sequence shown here is derived from an EMBL/GenBank/DDBJ whole genome shotgun (WGS) entry which is preliminary data.</text>
</comment>
<dbReference type="EMBL" id="JAYMYQ010000005">
    <property type="protein sequence ID" value="KAK7329833.1"/>
    <property type="molecule type" value="Genomic_DNA"/>
</dbReference>
<name>A0AAN9L8T4_CANGL</name>
<protein>
    <submittedName>
        <fullName evidence="1">Uncharacterized protein</fullName>
    </submittedName>
</protein>
<gene>
    <name evidence="1" type="ORF">VNO77_24013</name>
</gene>